<evidence type="ECO:0000256" key="1">
    <source>
        <dbReference type="ARBA" id="ARBA00006499"/>
    </source>
</evidence>
<dbReference type="SUPFAM" id="SSF53474">
    <property type="entry name" value="alpha/beta-Hydrolases"/>
    <property type="match status" value="1"/>
</dbReference>
<comment type="caution">
    <text evidence="4">The sequence shown here is derived from an EMBL/GenBank/DDBJ whole genome shotgun (WGS) entry which is preliminary data.</text>
</comment>
<dbReference type="AlphaFoldDB" id="A0A4Q7DIB8"/>
<sequence>MVTLQGPVHIPPKADHKGDHKAGRLEKLVVLVHGYGASGDNLLDLSYHWQDSLPNAFFAAPNAPETCEVNPFGYQWFGLPDLSPVNIRLGLDRATPVLQNYLQQLMTTYQLAPQDVAVVGFSQGAMIALDMMFLMPTLAGVIGYSGVFLPPKRPSSPPQTKALLVHGTLDMVVPYSALIQSQSALKDYGVSFETHTCHGLDHSISPDGIQVGRAFLNQVLYPAKGAMYA</sequence>
<keyword evidence="5" id="KW-1185">Reference proteome</keyword>
<dbReference type="InterPro" id="IPR003140">
    <property type="entry name" value="PLipase/COase/thioEstase"/>
</dbReference>
<comment type="similarity">
    <text evidence="1">Belongs to the AB hydrolase superfamily. AB hydrolase 2 family.</text>
</comment>
<name>A0A4Q7DIB8_9PROT</name>
<organism evidence="4 5">
    <name type="scientific">Candidatus Finniella inopinata</name>
    <dbReference type="NCBI Taxonomy" id="1696036"/>
    <lineage>
        <taxon>Bacteria</taxon>
        <taxon>Pseudomonadati</taxon>
        <taxon>Pseudomonadota</taxon>
        <taxon>Alphaproteobacteria</taxon>
        <taxon>Holosporales</taxon>
        <taxon>Candidatus Paracaedibacteraceae</taxon>
        <taxon>Candidatus Finniella</taxon>
    </lineage>
</organism>
<gene>
    <name evidence="4" type="ORF">EQU50_02355</name>
</gene>
<feature type="domain" description="Phospholipase/carboxylesterase/thioesterase" evidence="3">
    <location>
        <begin position="23"/>
        <end position="219"/>
    </location>
</feature>
<accession>A0A4Q7DIB8</accession>
<dbReference type="Pfam" id="PF02230">
    <property type="entry name" value="Abhydrolase_2"/>
    <property type="match status" value="1"/>
</dbReference>
<keyword evidence="2" id="KW-0378">Hydrolase</keyword>
<evidence type="ECO:0000313" key="5">
    <source>
        <dbReference type="Proteomes" id="UP000293550"/>
    </source>
</evidence>
<dbReference type="RefSeq" id="WP_130153556.1">
    <property type="nucleotide sequence ID" value="NZ_SCFB01000004.1"/>
</dbReference>
<proteinExistence type="inferred from homology"/>
<protein>
    <submittedName>
        <fullName evidence="4">Phospholipase</fullName>
    </submittedName>
</protein>
<dbReference type="Proteomes" id="UP000293550">
    <property type="component" value="Unassembled WGS sequence"/>
</dbReference>
<dbReference type="OrthoDB" id="9801763at2"/>
<dbReference type="EMBL" id="SCFB01000004">
    <property type="protein sequence ID" value="RZI46452.1"/>
    <property type="molecule type" value="Genomic_DNA"/>
</dbReference>
<dbReference type="InterPro" id="IPR050565">
    <property type="entry name" value="LYPA1-2/EST-like"/>
</dbReference>
<evidence type="ECO:0000259" key="3">
    <source>
        <dbReference type="Pfam" id="PF02230"/>
    </source>
</evidence>
<dbReference type="PANTHER" id="PTHR10655:SF17">
    <property type="entry name" value="LYSOPHOSPHOLIPASE-LIKE PROTEIN 1"/>
    <property type="match status" value="1"/>
</dbReference>
<dbReference type="Gene3D" id="3.40.50.1820">
    <property type="entry name" value="alpha/beta hydrolase"/>
    <property type="match status" value="1"/>
</dbReference>
<dbReference type="GO" id="GO:0016787">
    <property type="term" value="F:hydrolase activity"/>
    <property type="evidence" value="ECO:0007669"/>
    <property type="project" value="UniProtKB-KW"/>
</dbReference>
<dbReference type="PANTHER" id="PTHR10655">
    <property type="entry name" value="LYSOPHOSPHOLIPASE-RELATED"/>
    <property type="match status" value="1"/>
</dbReference>
<dbReference type="InterPro" id="IPR029058">
    <property type="entry name" value="AB_hydrolase_fold"/>
</dbReference>
<evidence type="ECO:0000256" key="2">
    <source>
        <dbReference type="ARBA" id="ARBA00022801"/>
    </source>
</evidence>
<reference evidence="4 5" key="1">
    <citation type="submission" date="2018-10" db="EMBL/GenBank/DDBJ databases">
        <title>An updated phylogeny of the Alphaproteobacteria reveals that the parasitic Rickettsiales and Holosporales have independent origins.</title>
        <authorList>
            <person name="Munoz-Gomez S.A."/>
            <person name="Hess S."/>
            <person name="Burger G."/>
            <person name="Lang B.F."/>
            <person name="Susko E."/>
            <person name="Slamovits C.H."/>
            <person name="Roger A.J."/>
        </authorList>
    </citation>
    <scope>NUCLEOTIDE SEQUENCE [LARGE SCALE GENOMIC DNA]</scope>
    <source>
        <strain evidence="4">HOLO01</strain>
    </source>
</reference>
<evidence type="ECO:0000313" key="4">
    <source>
        <dbReference type="EMBL" id="RZI46452.1"/>
    </source>
</evidence>